<evidence type="ECO:0000256" key="1">
    <source>
        <dbReference type="SAM" id="MobiDB-lite"/>
    </source>
</evidence>
<evidence type="ECO:0000313" key="2">
    <source>
        <dbReference type="EMBL" id="GFD55047.1"/>
    </source>
</evidence>
<reference evidence="2" key="1">
    <citation type="journal article" date="2019" name="Sci. Rep.">
        <title>Draft genome of Tanacetum cinerariifolium, the natural source of mosquito coil.</title>
        <authorList>
            <person name="Yamashiro T."/>
            <person name="Shiraishi A."/>
            <person name="Satake H."/>
            <person name="Nakayama K."/>
        </authorList>
    </citation>
    <scope>NUCLEOTIDE SEQUENCE</scope>
</reference>
<feature type="non-terminal residue" evidence="2">
    <location>
        <position position="1"/>
    </location>
</feature>
<dbReference type="EMBL" id="BKCJ011813419">
    <property type="protein sequence ID" value="GFD55047.1"/>
    <property type="molecule type" value="Genomic_DNA"/>
</dbReference>
<protein>
    <submittedName>
        <fullName evidence="2">Uncharacterized protein</fullName>
    </submittedName>
</protein>
<feature type="region of interest" description="Disordered" evidence="1">
    <location>
        <begin position="1"/>
        <end position="21"/>
    </location>
</feature>
<gene>
    <name evidence="2" type="ORF">Tci_927016</name>
</gene>
<name>A0A699X5T7_TANCI</name>
<proteinExistence type="predicted"/>
<feature type="non-terminal residue" evidence="2">
    <location>
        <position position="96"/>
    </location>
</feature>
<comment type="caution">
    <text evidence="2">The sequence shown here is derived from an EMBL/GenBank/DDBJ whole genome shotgun (WGS) entry which is preliminary data.</text>
</comment>
<accession>A0A699X5T7</accession>
<organism evidence="2">
    <name type="scientific">Tanacetum cinerariifolium</name>
    <name type="common">Dalmatian daisy</name>
    <name type="synonym">Chrysanthemum cinerariifolium</name>
    <dbReference type="NCBI Taxonomy" id="118510"/>
    <lineage>
        <taxon>Eukaryota</taxon>
        <taxon>Viridiplantae</taxon>
        <taxon>Streptophyta</taxon>
        <taxon>Embryophyta</taxon>
        <taxon>Tracheophyta</taxon>
        <taxon>Spermatophyta</taxon>
        <taxon>Magnoliopsida</taxon>
        <taxon>eudicotyledons</taxon>
        <taxon>Gunneridae</taxon>
        <taxon>Pentapetalae</taxon>
        <taxon>asterids</taxon>
        <taxon>campanulids</taxon>
        <taxon>Asterales</taxon>
        <taxon>Asteraceae</taxon>
        <taxon>Asteroideae</taxon>
        <taxon>Anthemideae</taxon>
        <taxon>Anthemidinae</taxon>
        <taxon>Tanacetum</taxon>
    </lineage>
</organism>
<feature type="compositionally biased region" description="Polar residues" evidence="1">
    <location>
        <begin position="1"/>
        <end position="11"/>
    </location>
</feature>
<dbReference type="AlphaFoldDB" id="A0A699X5T7"/>
<sequence>PFVTSFASLTTEGEGGRPTDSIFGIDLRTRHLAERFVISSDSSHDSNANAADDEVSSVVKSLILNPPIMTTVVATTVAANISSTLVPRAGDKLVRA</sequence>